<keyword evidence="3" id="KW-1185">Reference proteome</keyword>
<evidence type="ECO:0000313" key="3">
    <source>
        <dbReference type="Proteomes" id="UP000722989"/>
    </source>
</evidence>
<protein>
    <submittedName>
        <fullName evidence="2">SIS domain-containing protein</fullName>
    </submittedName>
</protein>
<reference evidence="2 3" key="1">
    <citation type="submission" date="2020-03" db="EMBL/GenBank/DDBJ databases">
        <title>WGS of the type strain of Planosporangium spp.</title>
        <authorList>
            <person name="Thawai C."/>
        </authorList>
    </citation>
    <scope>NUCLEOTIDE SEQUENCE [LARGE SCALE GENOMIC DNA]</scope>
    <source>
        <strain evidence="2 3">TBRC 5610</strain>
    </source>
</reference>
<dbReference type="PROSITE" id="PS51464">
    <property type="entry name" value="SIS"/>
    <property type="match status" value="1"/>
</dbReference>
<evidence type="ECO:0000313" key="2">
    <source>
        <dbReference type="EMBL" id="NJC70723.1"/>
    </source>
</evidence>
<dbReference type="InterPro" id="IPR001347">
    <property type="entry name" value="SIS_dom"/>
</dbReference>
<dbReference type="PANTHER" id="PTHR10937:SF14">
    <property type="entry name" value="FRUCTOSELYSINE 6-PHOSPHATE DEGLYCASE"/>
    <property type="match status" value="1"/>
</dbReference>
<dbReference type="InterPro" id="IPR024713">
    <property type="entry name" value="Fructosamine_deglycase_FrlB"/>
</dbReference>
<dbReference type="SUPFAM" id="SSF53697">
    <property type="entry name" value="SIS domain"/>
    <property type="match status" value="1"/>
</dbReference>
<dbReference type="Gene3D" id="3.40.50.10490">
    <property type="entry name" value="Glucose-6-phosphate isomerase like protein, domain 1"/>
    <property type="match status" value="2"/>
</dbReference>
<proteinExistence type="predicted"/>
<name>A0ABX0XXE0_9ACTN</name>
<dbReference type="Proteomes" id="UP000722989">
    <property type="component" value="Unassembled WGS sequence"/>
</dbReference>
<organism evidence="2 3">
    <name type="scientific">Planosporangium thailandense</name>
    <dbReference type="NCBI Taxonomy" id="765197"/>
    <lineage>
        <taxon>Bacteria</taxon>
        <taxon>Bacillati</taxon>
        <taxon>Actinomycetota</taxon>
        <taxon>Actinomycetes</taxon>
        <taxon>Micromonosporales</taxon>
        <taxon>Micromonosporaceae</taxon>
        <taxon>Planosporangium</taxon>
    </lineage>
</organism>
<feature type="domain" description="SIS" evidence="1">
    <location>
        <begin position="32"/>
        <end position="163"/>
    </location>
</feature>
<dbReference type="Pfam" id="PF01380">
    <property type="entry name" value="SIS"/>
    <property type="match status" value="1"/>
</dbReference>
<accession>A0ABX0XXE0</accession>
<dbReference type="RefSeq" id="WP_167925610.1">
    <property type="nucleotide sequence ID" value="NZ_JAATVY010000007.1"/>
</dbReference>
<evidence type="ECO:0000259" key="1">
    <source>
        <dbReference type="PROSITE" id="PS51464"/>
    </source>
</evidence>
<comment type="caution">
    <text evidence="2">The sequence shown here is derived from an EMBL/GenBank/DDBJ whole genome shotgun (WGS) entry which is preliminary data.</text>
</comment>
<dbReference type="EMBL" id="JAATVY010000007">
    <property type="protein sequence ID" value="NJC70723.1"/>
    <property type="molecule type" value="Genomic_DNA"/>
</dbReference>
<dbReference type="PIRSF" id="PIRSF009290">
    <property type="entry name" value="FrlB"/>
    <property type="match status" value="1"/>
</dbReference>
<dbReference type="InterPro" id="IPR046348">
    <property type="entry name" value="SIS_dom_sf"/>
</dbReference>
<gene>
    <name evidence="2" type="ORF">HC031_13505</name>
</gene>
<dbReference type="PANTHER" id="PTHR10937">
    <property type="entry name" value="GLUCOSAMINE--FRUCTOSE-6-PHOSPHATE AMINOTRANSFERASE, ISOMERIZING"/>
    <property type="match status" value="1"/>
</dbReference>
<sequence>MTAATLPLKPIEADFTEKLQETIEQRAAIVEVVRGLAARGLKNVYFVGAGGSIICSYPAHYVLQARSSVPVFQVQSDELNCQVPRLMGEGSLVVLASYTGTTKETVAAAKTAKATGATVIAIAKEGSPLAAAVDVAFKGKSDVFELLLAYAVLEVTGELSNADAVDAGLQALPKALVSAVEQSEEHLAAVAEAYKDAPFTYVLGSGPSFAWAYGFAMCYLQEMQWKLAAGFNSGEFFQGAFETVDQDSAVILWLGEDASRPMGERARTFLETYAPKHQVIDVKGLDLPGVPDSLRPDLSPLVVGALASRLAQHYESVRGHDLETRRYMFKVEY</sequence>